<keyword evidence="2" id="KW-1185">Reference proteome</keyword>
<evidence type="ECO:0000313" key="1">
    <source>
        <dbReference type="EMBL" id="GER37364.1"/>
    </source>
</evidence>
<reference evidence="2" key="1">
    <citation type="journal article" date="2019" name="Curr. Biol.">
        <title>Genome Sequence of Striga asiatica Provides Insight into the Evolution of Plant Parasitism.</title>
        <authorList>
            <person name="Yoshida S."/>
            <person name="Kim S."/>
            <person name="Wafula E.K."/>
            <person name="Tanskanen J."/>
            <person name="Kim Y.M."/>
            <person name="Honaas L."/>
            <person name="Yang Z."/>
            <person name="Spallek T."/>
            <person name="Conn C.E."/>
            <person name="Ichihashi Y."/>
            <person name="Cheong K."/>
            <person name="Cui S."/>
            <person name="Der J.P."/>
            <person name="Gundlach H."/>
            <person name="Jiao Y."/>
            <person name="Hori C."/>
            <person name="Ishida J.K."/>
            <person name="Kasahara H."/>
            <person name="Kiba T."/>
            <person name="Kim M.S."/>
            <person name="Koo N."/>
            <person name="Laohavisit A."/>
            <person name="Lee Y.H."/>
            <person name="Lumba S."/>
            <person name="McCourt P."/>
            <person name="Mortimer J.C."/>
            <person name="Mutuku J.M."/>
            <person name="Nomura T."/>
            <person name="Sasaki-Sekimoto Y."/>
            <person name="Seto Y."/>
            <person name="Wang Y."/>
            <person name="Wakatake T."/>
            <person name="Sakakibara H."/>
            <person name="Demura T."/>
            <person name="Yamaguchi S."/>
            <person name="Yoneyama K."/>
            <person name="Manabe R.I."/>
            <person name="Nelson D.C."/>
            <person name="Schulman A.H."/>
            <person name="Timko M.P."/>
            <person name="dePamphilis C.W."/>
            <person name="Choi D."/>
            <person name="Shirasu K."/>
        </authorList>
    </citation>
    <scope>NUCLEOTIDE SEQUENCE [LARGE SCALE GENOMIC DNA]</scope>
    <source>
        <strain evidence="2">cv. UVA1</strain>
    </source>
</reference>
<evidence type="ECO:0000313" key="2">
    <source>
        <dbReference type="Proteomes" id="UP000325081"/>
    </source>
</evidence>
<gene>
    <name evidence="1" type="ORF">STAS_13770</name>
</gene>
<sequence length="205" mass="22632">MSPGAELLGVAPDEPLGLGYGELPRKRRELSIALAPVSAVQFVFGLSPHCAQDKGLCLAALGIEESPYGSHEAIPSSIRRPLWPRDWDLLISPLSRAPITWPHLAVQGTSSLATDSATFSSHVLSKEDVLLSSVPFYLDIPGQVGFTLEHTTQNRKAHCLKFLKSMEITEKKSHPDVPESAVMPDWLVADEAAKLKYDWQMWKHR</sequence>
<dbReference type="Proteomes" id="UP000325081">
    <property type="component" value="Unassembled WGS sequence"/>
</dbReference>
<comment type="caution">
    <text evidence="1">The sequence shown here is derived from an EMBL/GenBank/DDBJ whole genome shotgun (WGS) entry which is preliminary data.</text>
</comment>
<dbReference type="AlphaFoldDB" id="A0A5A7PX74"/>
<protein>
    <submittedName>
        <fullName evidence="1">Vegetative storage protein 1</fullName>
    </submittedName>
</protein>
<accession>A0A5A7PX74</accession>
<dbReference type="EMBL" id="BKCP01005350">
    <property type="protein sequence ID" value="GER37364.1"/>
    <property type="molecule type" value="Genomic_DNA"/>
</dbReference>
<proteinExistence type="predicted"/>
<organism evidence="1 2">
    <name type="scientific">Striga asiatica</name>
    <name type="common">Asiatic witchweed</name>
    <name type="synonym">Buchnera asiatica</name>
    <dbReference type="NCBI Taxonomy" id="4170"/>
    <lineage>
        <taxon>Eukaryota</taxon>
        <taxon>Viridiplantae</taxon>
        <taxon>Streptophyta</taxon>
        <taxon>Embryophyta</taxon>
        <taxon>Tracheophyta</taxon>
        <taxon>Spermatophyta</taxon>
        <taxon>Magnoliopsida</taxon>
        <taxon>eudicotyledons</taxon>
        <taxon>Gunneridae</taxon>
        <taxon>Pentapetalae</taxon>
        <taxon>asterids</taxon>
        <taxon>lamiids</taxon>
        <taxon>Lamiales</taxon>
        <taxon>Orobanchaceae</taxon>
        <taxon>Buchnereae</taxon>
        <taxon>Striga</taxon>
    </lineage>
</organism>
<name>A0A5A7PX74_STRAF</name>